<dbReference type="InterPro" id="IPR000847">
    <property type="entry name" value="LysR_HTH_N"/>
</dbReference>
<evidence type="ECO:0000313" key="7">
    <source>
        <dbReference type="EMBL" id="SDU92169.1"/>
    </source>
</evidence>
<proteinExistence type="inferred from homology"/>
<feature type="domain" description="HTH lysR-type" evidence="6">
    <location>
        <begin position="5"/>
        <end position="62"/>
    </location>
</feature>
<keyword evidence="4" id="KW-0804">Transcription</keyword>
<dbReference type="PANTHER" id="PTHR30126:SF39">
    <property type="entry name" value="HTH-TYPE TRANSCRIPTIONAL REGULATOR CYSL"/>
    <property type="match status" value="1"/>
</dbReference>
<keyword evidence="3 7" id="KW-0238">DNA-binding</keyword>
<evidence type="ECO:0000256" key="3">
    <source>
        <dbReference type="ARBA" id="ARBA00023125"/>
    </source>
</evidence>
<dbReference type="PANTHER" id="PTHR30126">
    <property type="entry name" value="HTH-TYPE TRANSCRIPTIONAL REGULATOR"/>
    <property type="match status" value="1"/>
</dbReference>
<dbReference type="AlphaFoldDB" id="A0A1H2MG67"/>
<name>A0A1H2MG67_9ACTN</name>
<dbReference type="Gene3D" id="3.40.190.10">
    <property type="entry name" value="Periplasmic binding protein-like II"/>
    <property type="match status" value="2"/>
</dbReference>
<dbReference type="STRING" id="546874.SAMN04488544_2007"/>
<dbReference type="InterPro" id="IPR036388">
    <property type="entry name" value="WH-like_DNA-bd_sf"/>
</dbReference>
<feature type="compositionally biased region" description="Basic residues" evidence="5">
    <location>
        <begin position="299"/>
        <end position="310"/>
    </location>
</feature>
<dbReference type="GO" id="GO:0000976">
    <property type="term" value="F:transcription cis-regulatory region binding"/>
    <property type="evidence" value="ECO:0007669"/>
    <property type="project" value="TreeGrafter"/>
</dbReference>
<dbReference type="SUPFAM" id="SSF46785">
    <property type="entry name" value="Winged helix' DNA-binding domain"/>
    <property type="match status" value="1"/>
</dbReference>
<dbReference type="InterPro" id="IPR036390">
    <property type="entry name" value="WH_DNA-bd_sf"/>
</dbReference>
<comment type="similarity">
    <text evidence="1">Belongs to the LysR transcriptional regulatory family.</text>
</comment>
<protein>
    <submittedName>
        <fullName evidence="7">DNA-binding transcriptional regulator, LysR family</fullName>
    </submittedName>
</protein>
<evidence type="ECO:0000256" key="5">
    <source>
        <dbReference type="SAM" id="MobiDB-lite"/>
    </source>
</evidence>
<evidence type="ECO:0000256" key="4">
    <source>
        <dbReference type="ARBA" id="ARBA00023163"/>
    </source>
</evidence>
<dbReference type="Pfam" id="PF00126">
    <property type="entry name" value="HTH_1"/>
    <property type="match status" value="1"/>
</dbReference>
<keyword evidence="2" id="KW-0805">Transcription regulation</keyword>
<dbReference type="PROSITE" id="PS50931">
    <property type="entry name" value="HTH_LYSR"/>
    <property type="match status" value="1"/>
</dbReference>
<keyword evidence="8" id="KW-1185">Reference proteome</keyword>
<evidence type="ECO:0000259" key="6">
    <source>
        <dbReference type="PROSITE" id="PS50931"/>
    </source>
</evidence>
<dbReference type="RefSeq" id="WP_197680700.1">
    <property type="nucleotide sequence ID" value="NZ_LT629799.1"/>
</dbReference>
<evidence type="ECO:0000256" key="2">
    <source>
        <dbReference type="ARBA" id="ARBA00023015"/>
    </source>
</evidence>
<accession>A0A1H2MG67</accession>
<organism evidence="7 8">
    <name type="scientific">Microlunatus sagamiharensis</name>
    <dbReference type="NCBI Taxonomy" id="546874"/>
    <lineage>
        <taxon>Bacteria</taxon>
        <taxon>Bacillati</taxon>
        <taxon>Actinomycetota</taxon>
        <taxon>Actinomycetes</taxon>
        <taxon>Propionibacteriales</taxon>
        <taxon>Propionibacteriaceae</taxon>
        <taxon>Microlunatus</taxon>
    </lineage>
</organism>
<evidence type="ECO:0000256" key="1">
    <source>
        <dbReference type="ARBA" id="ARBA00009437"/>
    </source>
</evidence>
<reference evidence="8" key="1">
    <citation type="submission" date="2016-10" db="EMBL/GenBank/DDBJ databases">
        <authorList>
            <person name="Varghese N."/>
            <person name="Submissions S."/>
        </authorList>
    </citation>
    <scope>NUCLEOTIDE SEQUENCE [LARGE SCALE GENOMIC DNA]</scope>
    <source>
        <strain evidence="8">DSM 21743</strain>
    </source>
</reference>
<dbReference type="Proteomes" id="UP000198825">
    <property type="component" value="Chromosome I"/>
</dbReference>
<sequence>MRRLPDLDSLQLLMAIGVHGSLSEAGRQHGLGQPAVTARLRAMERQVGMKLVERTPRGSRLTSAGVLVADWARETMASASSLDAGLSALRDGGGSRLTIASSKTVAEHLVPGWLAGLARRHPGATMRLESMDSEDVPDALAAGTADVGFVEGHEASSSLSDREVGRDVLLLVVSTSHPWAERHPRRVSRTELARTRLIDRGPGSAPRLALDHALRDVGVPRPEPLAELPTNHAVVEAVIGGWGPAVLSDLAVGVELAAGTLVEVDVEGPPLRRRLRALWRDDQPLAPLAAELVERAAQHHARASRRHHQTFSHPHPEPTLVGGIRSAASVEPEGALAR</sequence>
<dbReference type="Gene3D" id="1.10.10.10">
    <property type="entry name" value="Winged helix-like DNA-binding domain superfamily/Winged helix DNA-binding domain"/>
    <property type="match status" value="1"/>
</dbReference>
<evidence type="ECO:0000313" key="8">
    <source>
        <dbReference type="Proteomes" id="UP000198825"/>
    </source>
</evidence>
<feature type="region of interest" description="Disordered" evidence="5">
    <location>
        <begin position="299"/>
        <end position="338"/>
    </location>
</feature>
<gene>
    <name evidence="7" type="ORF">SAMN04488544_2007</name>
</gene>
<dbReference type="Pfam" id="PF03466">
    <property type="entry name" value="LysR_substrate"/>
    <property type="match status" value="1"/>
</dbReference>
<dbReference type="InterPro" id="IPR005119">
    <property type="entry name" value="LysR_subst-bd"/>
</dbReference>
<dbReference type="EMBL" id="LT629799">
    <property type="protein sequence ID" value="SDU92169.1"/>
    <property type="molecule type" value="Genomic_DNA"/>
</dbReference>
<dbReference type="SUPFAM" id="SSF53850">
    <property type="entry name" value="Periplasmic binding protein-like II"/>
    <property type="match status" value="1"/>
</dbReference>
<dbReference type="GO" id="GO:0003700">
    <property type="term" value="F:DNA-binding transcription factor activity"/>
    <property type="evidence" value="ECO:0007669"/>
    <property type="project" value="InterPro"/>
</dbReference>